<dbReference type="Pfam" id="PF00593">
    <property type="entry name" value="TonB_dep_Rec_b-barrel"/>
    <property type="match status" value="1"/>
</dbReference>
<dbReference type="EMBL" id="LAJX01000081">
    <property type="protein sequence ID" value="KJV06875.1"/>
    <property type="molecule type" value="Genomic_DNA"/>
</dbReference>
<keyword evidence="5 9" id="KW-0798">TonB box</keyword>
<evidence type="ECO:0000256" key="6">
    <source>
        <dbReference type="ARBA" id="ARBA00023136"/>
    </source>
</evidence>
<evidence type="ECO:0000256" key="8">
    <source>
        <dbReference type="PROSITE-ProRule" id="PRU01360"/>
    </source>
</evidence>
<comment type="caution">
    <text evidence="12">The sequence shown here is derived from an EMBL/GenBank/DDBJ whole genome shotgun (WGS) entry which is preliminary data.</text>
</comment>
<dbReference type="Gene3D" id="2.170.130.10">
    <property type="entry name" value="TonB-dependent receptor, plug domain"/>
    <property type="match status" value="1"/>
</dbReference>
<dbReference type="SUPFAM" id="SSF56935">
    <property type="entry name" value="Porins"/>
    <property type="match status" value="1"/>
</dbReference>
<protein>
    <recommendedName>
        <fullName evidence="14">TonB-dependent receptor</fullName>
    </recommendedName>
</protein>
<evidence type="ECO:0000256" key="2">
    <source>
        <dbReference type="ARBA" id="ARBA00022448"/>
    </source>
</evidence>
<sequence length="676" mass="75817">MVSFTGLAYPANQLPEADSGPDLSKLSIESLLDLDLRSVMKSSTGAKNASAALFILTADDIRRSGATTLPEVLRLVPGISVSRIDGNKWAVAIRGFNNQFSNKLLVLRDGRNLYTPMFSGVWWDQEDVLLEDIERIEVIRGPGASLWGANAVNGVINIVSKKLTDSQNTLVSAHGGSMRKGGGIRYGADLGNQAYLKVFGRYREYDASTLNGHSEDAGDDGRLSKLGMQFDKAWLGDKLSLQGEVFSGWSGGANQVSPRISNFNQPALAPPYWYEQETDLGLSGHYLMARWQHQFNDDSSTVLRAYWNRNERKSSAIGAHYRIDTVDIDFQHNYRWFERHQIVWGLGARLNFNNTDNSPYLGWLPNQRQDEIYSFFVQDEITLLPERWKLTLGNKLEHNPVTHDEWQPTIRLAFTPNDKHTVWASVSRAVRTPNWAEQDISYNASIVTPFGNVAASPFTPVILVNAVGNKQQDSEKLLAYEVGWRAQLTSSLTSDVAFYYYDYDDVAATSLGALDFSTLYSGYLIQPVTFSNAGQASIVGGEAFLDWRVSDDWRLRASYSLAQQHFTGSQPGQTTIMFAGSVPTHQAMLSATYQLRPDTMLDLNWRYVDSVNVEGDSVPAYHELDARLAWQVSRSVELSLVGKNLLHEHHLEYGKVFFSVPTLVQREVYATIRWEF</sequence>
<accession>A0A0F3IJC8</accession>
<dbReference type="CDD" id="cd01347">
    <property type="entry name" value="ligand_gated_channel"/>
    <property type="match status" value="1"/>
</dbReference>
<evidence type="ECO:0000259" key="10">
    <source>
        <dbReference type="Pfam" id="PF00593"/>
    </source>
</evidence>
<dbReference type="Pfam" id="PF07715">
    <property type="entry name" value="Plug"/>
    <property type="match status" value="1"/>
</dbReference>
<dbReference type="Proteomes" id="UP000033684">
    <property type="component" value="Unassembled WGS sequence"/>
</dbReference>
<dbReference type="GO" id="GO:0044718">
    <property type="term" value="P:siderophore transmembrane transport"/>
    <property type="evidence" value="ECO:0007669"/>
    <property type="project" value="TreeGrafter"/>
</dbReference>
<feature type="domain" description="TonB-dependent receptor plug" evidence="11">
    <location>
        <begin position="48"/>
        <end position="155"/>
    </location>
</feature>
<keyword evidence="2 8" id="KW-0813">Transport</keyword>
<dbReference type="InterPro" id="IPR037066">
    <property type="entry name" value="Plug_dom_sf"/>
</dbReference>
<gene>
    <name evidence="12" type="ORF">VZ94_08515</name>
</gene>
<dbReference type="InterPro" id="IPR012910">
    <property type="entry name" value="Plug_dom"/>
</dbReference>
<dbReference type="Gene3D" id="2.40.170.20">
    <property type="entry name" value="TonB-dependent receptor, beta-barrel domain"/>
    <property type="match status" value="1"/>
</dbReference>
<dbReference type="InterPro" id="IPR000531">
    <property type="entry name" value="Beta-barrel_TonB"/>
</dbReference>
<comment type="subcellular location">
    <subcellularLocation>
        <location evidence="1 8">Cell outer membrane</location>
        <topology evidence="1 8">Multi-pass membrane protein</topology>
    </subcellularLocation>
</comment>
<reference evidence="13" key="1">
    <citation type="submission" date="2015-03" db="EMBL/GenBank/DDBJ databases">
        <title>Draft genome sequence of a novel methanotroph (Sn10-6) isolated from flooded ricefield rhizosphere in India.</title>
        <authorList>
            <person name="Pandit P.S."/>
            <person name="Pore S.D."/>
            <person name="Arora P."/>
            <person name="Kapse N.G."/>
            <person name="Dhakephalkar P.K."/>
            <person name="Rahalkar M.C."/>
        </authorList>
    </citation>
    <scope>NUCLEOTIDE SEQUENCE [LARGE SCALE GENOMIC DNA]</scope>
    <source>
        <strain evidence="13">Sn10-6</strain>
    </source>
</reference>
<evidence type="ECO:0000256" key="7">
    <source>
        <dbReference type="ARBA" id="ARBA00023237"/>
    </source>
</evidence>
<comment type="similarity">
    <text evidence="8 9">Belongs to the TonB-dependent receptor family.</text>
</comment>
<reference evidence="12 13" key="2">
    <citation type="journal article" date="2016" name="Microb. Ecol.">
        <title>Genome Characteristics of a Novel Type I Methanotroph (Sn10-6) Isolated from a Flooded Indian Rice Field.</title>
        <authorList>
            <person name="Rahalkar M.C."/>
            <person name="Pandit P.S."/>
            <person name="Dhakephalkar P.K."/>
            <person name="Pore S."/>
            <person name="Arora P."/>
            <person name="Kapse N."/>
        </authorList>
    </citation>
    <scope>NUCLEOTIDE SEQUENCE [LARGE SCALE GENOMIC DNA]</scope>
    <source>
        <strain evidence="12 13">Sn10-6</strain>
    </source>
</reference>
<evidence type="ECO:0000256" key="9">
    <source>
        <dbReference type="RuleBase" id="RU003357"/>
    </source>
</evidence>
<dbReference type="InterPro" id="IPR036942">
    <property type="entry name" value="Beta-barrel_TonB_sf"/>
</dbReference>
<keyword evidence="4 8" id="KW-0812">Transmembrane</keyword>
<dbReference type="PANTHER" id="PTHR30069:SF27">
    <property type="entry name" value="BLL4766 PROTEIN"/>
    <property type="match status" value="1"/>
</dbReference>
<evidence type="ECO:0008006" key="14">
    <source>
        <dbReference type="Google" id="ProtNLM"/>
    </source>
</evidence>
<dbReference type="GO" id="GO:0009279">
    <property type="term" value="C:cell outer membrane"/>
    <property type="evidence" value="ECO:0007669"/>
    <property type="project" value="UniProtKB-SubCell"/>
</dbReference>
<evidence type="ECO:0000259" key="11">
    <source>
        <dbReference type="Pfam" id="PF07715"/>
    </source>
</evidence>
<evidence type="ECO:0000256" key="3">
    <source>
        <dbReference type="ARBA" id="ARBA00022452"/>
    </source>
</evidence>
<dbReference type="PANTHER" id="PTHR30069">
    <property type="entry name" value="TONB-DEPENDENT OUTER MEMBRANE RECEPTOR"/>
    <property type="match status" value="1"/>
</dbReference>
<organism evidence="12 13">
    <name type="scientific">Methylocucumis oryzae</name>
    <dbReference type="NCBI Taxonomy" id="1632867"/>
    <lineage>
        <taxon>Bacteria</taxon>
        <taxon>Pseudomonadati</taxon>
        <taxon>Pseudomonadota</taxon>
        <taxon>Gammaproteobacteria</taxon>
        <taxon>Methylococcales</taxon>
        <taxon>Methylococcaceae</taxon>
        <taxon>Methylocucumis</taxon>
    </lineage>
</organism>
<dbReference type="GO" id="GO:0015344">
    <property type="term" value="F:siderophore uptake transmembrane transporter activity"/>
    <property type="evidence" value="ECO:0007669"/>
    <property type="project" value="TreeGrafter"/>
</dbReference>
<proteinExistence type="inferred from homology"/>
<dbReference type="PATRIC" id="fig|1632867.3.peg.5430"/>
<keyword evidence="3 8" id="KW-1134">Transmembrane beta strand</keyword>
<evidence type="ECO:0000256" key="5">
    <source>
        <dbReference type="ARBA" id="ARBA00023077"/>
    </source>
</evidence>
<evidence type="ECO:0000256" key="1">
    <source>
        <dbReference type="ARBA" id="ARBA00004571"/>
    </source>
</evidence>
<keyword evidence="7 8" id="KW-0998">Cell outer membrane</keyword>
<evidence type="ECO:0000256" key="4">
    <source>
        <dbReference type="ARBA" id="ARBA00022692"/>
    </source>
</evidence>
<dbReference type="PROSITE" id="PS52016">
    <property type="entry name" value="TONB_DEPENDENT_REC_3"/>
    <property type="match status" value="1"/>
</dbReference>
<feature type="domain" description="TonB-dependent receptor-like beta-barrel" evidence="10">
    <location>
        <begin position="255"/>
        <end position="645"/>
    </location>
</feature>
<keyword evidence="13" id="KW-1185">Reference proteome</keyword>
<dbReference type="AlphaFoldDB" id="A0A0F3IJC8"/>
<dbReference type="InterPro" id="IPR039426">
    <property type="entry name" value="TonB-dep_rcpt-like"/>
</dbReference>
<keyword evidence="6 8" id="KW-0472">Membrane</keyword>
<name>A0A0F3IJC8_9GAMM</name>
<evidence type="ECO:0000313" key="12">
    <source>
        <dbReference type="EMBL" id="KJV06875.1"/>
    </source>
</evidence>
<evidence type="ECO:0000313" key="13">
    <source>
        <dbReference type="Proteomes" id="UP000033684"/>
    </source>
</evidence>